<gene>
    <name evidence="2" type="ORF">QR680_015892</name>
</gene>
<accession>A0AA39LLI8</accession>
<feature type="transmembrane region" description="Helical" evidence="1">
    <location>
        <begin position="6"/>
        <end position="26"/>
    </location>
</feature>
<evidence type="ECO:0000313" key="2">
    <source>
        <dbReference type="EMBL" id="KAK0401643.1"/>
    </source>
</evidence>
<protein>
    <submittedName>
        <fullName evidence="2">Uncharacterized protein</fullName>
    </submittedName>
</protein>
<feature type="transmembrane region" description="Helical" evidence="1">
    <location>
        <begin position="119"/>
        <end position="142"/>
    </location>
</feature>
<sequence>MELGTIIYICDWLLFAFPLIAGLLYARIIYIFISTKEYRSLECYKIMIQLGVVQITTGVIYSVQALSIVLGYPPWNVVERLAIVCTKAEIALSFVLSLNRLKILTGLRYSDHVHKILTCFIWLYLVGYQALALSPLVSFYSVRPHVVPRYDNSDPCSYLIFRIGSY</sequence>
<dbReference type="AlphaFoldDB" id="A0AA39LLI8"/>
<keyword evidence="3" id="KW-1185">Reference proteome</keyword>
<evidence type="ECO:0000256" key="1">
    <source>
        <dbReference type="SAM" id="Phobius"/>
    </source>
</evidence>
<dbReference type="Proteomes" id="UP001175271">
    <property type="component" value="Unassembled WGS sequence"/>
</dbReference>
<organism evidence="2 3">
    <name type="scientific">Steinernema hermaphroditum</name>
    <dbReference type="NCBI Taxonomy" id="289476"/>
    <lineage>
        <taxon>Eukaryota</taxon>
        <taxon>Metazoa</taxon>
        <taxon>Ecdysozoa</taxon>
        <taxon>Nematoda</taxon>
        <taxon>Chromadorea</taxon>
        <taxon>Rhabditida</taxon>
        <taxon>Tylenchina</taxon>
        <taxon>Panagrolaimomorpha</taxon>
        <taxon>Strongyloidoidea</taxon>
        <taxon>Steinernematidae</taxon>
        <taxon>Steinernema</taxon>
    </lineage>
</organism>
<feature type="transmembrane region" description="Helical" evidence="1">
    <location>
        <begin position="46"/>
        <end position="69"/>
    </location>
</feature>
<comment type="caution">
    <text evidence="2">The sequence shown here is derived from an EMBL/GenBank/DDBJ whole genome shotgun (WGS) entry which is preliminary data.</text>
</comment>
<evidence type="ECO:0000313" key="3">
    <source>
        <dbReference type="Proteomes" id="UP001175271"/>
    </source>
</evidence>
<proteinExistence type="predicted"/>
<reference evidence="2" key="1">
    <citation type="submission" date="2023-06" db="EMBL/GenBank/DDBJ databases">
        <title>Genomic analysis of the entomopathogenic nematode Steinernema hermaphroditum.</title>
        <authorList>
            <person name="Schwarz E.M."/>
            <person name="Heppert J.K."/>
            <person name="Baniya A."/>
            <person name="Schwartz H.T."/>
            <person name="Tan C.-H."/>
            <person name="Antoshechkin I."/>
            <person name="Sternberg P.W."/>
            <person name="Goodrich-Blair H."/>
            <person name="Dillman A.R."/>
        </authorList>
    </citation>
    <scope>NUCLEOTIDE SEQUENCE</scope>
    <source>
        <strain evidence="2">PS9179</strain>
        <tissue evidence="2">Whole animal</tissue>
    </source>
</reference>
<keyword evidence="1" id="KW-1133">Transmembrane helix</keyword>
<keyword evidence="1" id="KW-0812">Transmembrane</keyword>
<dbReference type="EMBL" id="JAUCMV010000004">
    <property type="protein sequence ID" value="KAK0401643.1"/>
    <property type="molecule type" value="Genomic_DNA"/>
</dbReference>
<keyword evidence="1" id="KW-0472">Membrane</keyword>
<name>A0AA39LLI8_9BILA</name>